<dbReference type="Proteomes" id="UP001164768">
    <property type="component" value="Chromosome"/>
</dbReference>
<keyword evidence="3" id="KW-0472">Membrane</keyword>
<proteinExistence type="predicted"/>
<dbReference type="RefSeq" id="WP_011668958.1">
    <property type="nucleotide sequence ID" value="NZ_BBOW01000001.1"/>
</dbReference>
<keyword evidence="3" id="KW-0812">Transmembrane</keyword>
<dbReference type="InterPro" id="IPR009459">
    <property type="entry name" value="MucBP_dom"/>
</dbReference>
<evidence type="ECO:0000256" key="3">
    <source>
        <dbReference type="SAM" id="Phobius"/>
    </source>
</evidence>
<feature type="domain" description="MucBP" evidence="4">
    <location>
        <begin position="129"/>
        <end position="192"/>
    </location>
</feature>
<protein>
    <submittedName>
        <fullName evidence="5">MucBP domain-containing protein</fullName>
    </submittedName>
</protein>
<evidence type="ECO:0000256" key="2">
    <source>
        <dbReference type="SAM" id="MobiDB-lite"/>
    </source>
</evidence>
<name>A0AB38X2Y5_LEVBR</name>
<feature type="transmembrane region" description="Helical" evidence="3">
    <location>
        <begin position="376"/>
        <end position="394"/>
    </location>
</feature>
<evidence type="ECO:0000256" key="1">
    <source>
        <dbReference type="ARBA" id="ARBA00022737"/>
    </source>
</evidence>
<dbReference type="Pfam" id="PF06458">
    <property type="entry name" value="MucBP"/>
    <property type="match status" value="1"/>
</dbReference>
<dbReference type="EMBL" id="CP113117">
    <property type="protein sequence ID" value="WAD01034.1"/>
    <property type="molecule type" value="Genomic_DNA"/>
</dbReference>
<keyword evidence="3" id="KW-1133">Transmembrane helix</keyword>
<organism evidence="5 6">
    <name type="scientific">Levilactobacillus brevis</name>
    <name type="common">Lactobacillus brevis</name>
    <dbReference type="NCBI Taxonomy" id="1580"/>
    <lineage>
        <taxon>Bacteria</taxon>
        <taxon>Bacillati</taxon>
        <taxon>Bacillota</taxon>
        <taxon>Bacilli</taxon>
        <taxon>Lactobacillales</taxon>
        <taxon>Lactobacillaceae</taxon>
        <taxon>Levilactobacillus</taxon>
    </lineage>
</organism>
<dbReference type="AlphaFoldDB" id="A0AB38X2Y5"/>
<dbReference type="NCBIfam" id="TIGR01167">
    <property type="entry name" value="LPXTG_anchor"/>
    <property type="match status" value="1"/>
</dbReference>
<feature type="compositionally biased region" description="Low complexity" evidence="2">
    <location>
        <begin position="74"/>
        <end position="120"/>
    </location>
</feature>
<accession>A0AB38X2Y5</accession>
<evidence type="ECO:0000259" key="4">
    <source>
        <dbReference type="Pfam" id="PF06458"/>
    </source>
</evidence>
<feature type="region of interest" description="Disordered" evidence="2">
    <location>
        <begin position="62"/>
        <end position="120"/>
    </location>
</feature>
<dbReference type="Gene3D" id="3.10.20.320">
    <property type="entry name" value="Putative peptidoglycan bound protein (lpxtg motif)"/>
    <property type="match status" value="1"/>
</dbReference>
<keyword evidence="1" id="KW-0677">Repeat</keyword>
<reference evidence="5" key="1">
    <citation type="submission" date="2022-11" db="EMBL/GenBank/DDBJ databases">
        <title>Whole genome sequence of Levilactobacillus brevis SMB091.</title>
        <authorList>
            <person name="Kim J.-M."/>
            <person name="Kim O.-C."/>
            <person name="Choi Y.H."/>
            <person name="Han N.S."/>
            <person name="Hurh B."/>
        </authorList>
    </citation>
    <scope>NUCLEOTIDE SEQUENCE</scope>
    <source>
        <strain evidence="5">SMB091</strain>
    </source>
</reference>
<gene>
    <name evidence="5" type="ORF">ORR04_08820</name>
</gene>
<evidence type="ECO:0000313" key="5">
    <source>
        <dbReference type="EMBL" id="WAD01034.1"/>
    </source>
</evidence>
<evidence type="ECO:0000313" key="6">
    <source>
        <dbReference type="Proteomes" id="UP001164768"/>
    </source>
</evidence>
<sequence>MQKQLDNRWHIGHRLLLAIVVVVSFISGSVLIGHAETAPSVEPTSSTSNAVTSSQVSQSATSAAVNGDSAAGIDTVSSTTNTVDTSESSADAAHSTTAPAADTTSTKTSTARSVATQQPKAKVTAKTATVKVIYMMDTGGVLDRDTLTGRVGQRYTATAAEFQDSRDFQLKGPKTVTGVFGKGATTIRFVYQIPRVTSRMQQGLDVITVRYADGSLKYIEIFDGPFDMTLARDSAGQSEVAVQTLQPIYARQGMILAANTVRTIGNRFGYFKTRPADFIFEKAGRVVKVVRVDRQSGKATVQTVQLRGASANAVASRLGIKQAATFTRFWQQLVADAGQVAKADGSRTTEGFTAIGNVPTANSRATRLPQTGEQRMSLPVYGYVILILSVLGLVKRRRQD</sequence>